<keyword evidence="3" id="KW-1185">Reference proteome</keyword>
<dbReference type="InterPro" id="IPR001845">
    <property type="entry name" value="HTH_ArsR_DNA-bd_dom"/>
</dbReference>
<dbReference type="CDD" id="cd00090">
    <property type="entry name" value="HTH_ARSR"/>
    <property type="match status" value="1"/>
</dbReference>
<reference evidence="2" key="2">
    <citation type="submission" date="2024-02" db="EMBL/GenBank/DDBJ databases">
        <authorList>
            <person name="Prathaban M."/>
            <person name="Mythili R."/>
            <person name="Sharmila Devi N."/>
            <person name="Sobanaa M."/>
            <person name="Prathiviraj R."/>
            <person name="Selvin J."/>
        </authorList>
    </citation>
    <scope>NUCLEOTIDE SEQUENCE</scope>
    <source>
        <strain evidence="2">MP1014</strain>
    </source>
</reference>
<dbReference type="Proteomes" id="UP001310387">
    <property type="component" value="Unassembled WGS sequence"/>
</dbReference>
<dbReference type="RefSeq" id="WP_332902137.1">
    <property type="nucleotide sequence ID" value="NZ_JBAGLP010000117.1"/>
</dbReference>
<proteinExistence type="predicted"/>
<dbReference type="EMBL" id="JBAGLP010000117">
    <property type="protein sequence ID" value="MEG3615499.1"/>
    <property type="molecule type" value="Genomic_DNA"/>
</dbReference>
<sequence>MTELDTVIHAPARLRVVSTLAALSAGEEITFAKLQKLLDMTAGNLSTHLRKLEDAGYVRQTKEFAGRRPVTYLALTTDGRRAFEDYTTTLQDLLRGAGS</sequence>
<dbReference type="SUPFAM" id="SSF46785">
    <property type="entry name" value="Winged helix' DNA-binding domain"/>
    <property type="match status" value="1"/>
</dbReference>
<dbReference type="PANTHER" id="PTHR37318:SF1">
    <property type="entry name" value="BSL7504 PROTEIN"/>
    <property type="match status" value="1"/>
</dbReference>
<evidence type="ECO:0000313" key="3">
    <source>
        <dbReference type="Proteomes" id="UP001310387"/>
    </source>
</evidence>
<dbReference type="InterPro" id="IPR036388">
    <property type="entry name" value="WH-like_DNA-bd_sf"/>
</dbReference>
<dbReference type="InterPro" id="IPR011991">
    <property type="entry name" value="ArsR-like_HTH"/>
</dbReference>
<evidence type="ECO:0000259" key="1">
    <source>
        <dbReference type="SMART" id="SM00418"/>
    </source>
</evidence>
<comment type="caution">
    <text evidence="2">The sequence shown here is derived from an EMBL/GenBank/DDBJ whole genome shotgun (WGS) entry which is preliminary data.</text>
</comment>
<name>A0ABU7Z7L3_9MICO</name>
<dbReference type="InterPro" id="IPR036390">
    <property type="entry name" value="WH_DNA-bd_sf"/>
</dbReference>
<dbReference type="Gene3D" id="1.10.10.10">
    <property type="entry name" value="Winged helix-like DNA-binding domain superfamily/Winged helix DNA-binding domain"/>
    <property type="match status" value="1"/>
</dbReference>
<reference evidence="2" key="1">
    <citation type="journal article" date="2024" name="Antonie Van Leeuwenhoek">
        <title>Isoptericola haloaureus sp. nov., a dimorphic actinobacterium isolated from mangrove sediments of southeast India, implicating biosaline agricultural significance through nitrogen fixation and salt tolerance genes.</title>
        <authorList>
            <person name="Prathaban M."/>
            <person name="Prathiviraj R."/>
            <person name="Ravichandran M."/>
            <person name="Natarajan S.D."/>
            <person name="Sobanaa M."/>
            <person name="Hari Krishna Kumar S."/>
            <person name="Chandrasekar V."/>
            <person name="Selvin J."/>
        </authorList>
    </citation>
    <scope>NUCLEOTIDE SEQUENCE</scope>
    <source>
        <strain evidence="2">MP1014</strain>
    </source>
</reference>
<dbReference type="Pfam" id="PF13601">
    <property type="entry name" value="HTH_34"/>
    <property type="match status" value="1"/>
</dbReference>
<feature type="domain" description="HTH arsR-type" evidence="1">
    <location>
        <begin position="3"/>
        <end position="88"/>
    </location>
</feature>
<dbReference type="PANTHER" id="PTHR37318">
    <property type="entry name" value="BSL7504 PROTEIN"/>
    <property type="match status" value="1"/>
</dbReference>
<dbReference type="InterPro" id="IPR027395">
    <property type="entry name" value="WH_DNA-bd_dom"/>
</dbReference>
<protein>
    <submittedName>
        <fullName evidence="2">Transcriptional regulator</fullName>
    </submittedName>
</protein>
<dbReference type="SMART" id="SM00418">
    <property type="entry name" value="HTH_ARSR"/>
    <property type="match status" value="1"/>
</dbReference>
<organism evidence="2 3">
    <name type="scientific">Isoptericola haloaureus</name>
    <dbReference type="NCBI Taxonomy" id="1542902"/>
    <lineage>
        <taxon>Bacteria</taxon>
        <taxon>Bacillati</taxon>
        <taxon>Actinomycetota</taxon>
        <taxon>Actinomycetes</taxon>
        <taxon>Micrococcales</taxon>
        <taxon>Promicromonosporaceae</taxon>
        <taxon>Isoptericola</taxon>
    </lineage>
</organism>
<evidence type="ECO:0000313" key="2">
    <source>
        <dbReference type="EMBL" id="MEG3615499.1"/>
    </source>
</evidence>
<gene>
    <name evidence="2" type="ORF">V5O49_10230</name>
</gene>
<accession>A0ABU7Z7L3</accession>